<dbReference type="PRINTS" id="PR00080">
    <property type="entry name" value="SDRFAMILY"/>
</dbReference>
<dbReference type="InterPro" id="IPR002347">
    <property type="entry name" value="SDR_fam"/>
</dbReference>
<dbReference type="PRINTS" id="PR00081">
    <property type="entry name" value="GDHRDH"/>
</dbReference>
<keyword evidence="3" id="KW-1185">Reference proteome</keyword>
<name>A0A437MEA7_9PROT</name>
<reference evidence="2 3" key="1">
    <citation type="submission" date="2019-01" db="EMBL/GenBank/DDBJ databases">
        <authorList>
            <person name="Chen W.-M."/>
        </authorList>
    </citation>
    <scope>NUCLEOTIDE SEQUENCE [LARGE SCALE GENOMIC DNA]</scope>
    <source>
        <strain evidence="2 3">CCP-6</strain>
    </source>
</reference>
<proteinExistence type="inferred from homology"/>
<evidence type="ECO:0000313" key="2">
    <source>
        <dbReference type="EMBL" id="RVT95978.1"/>
    </source>
</evidence>
<dbReference type="Proteomes" id="UP000282957">
    <property type="component" value="Unassembled WGS sequence"/>
</dbReference>
<dbReference type="InterPro" id="IPR036291">
    <property type="entry name" value="NAD(P)-bd_dom_sf"/>
</dbReference>
<dbReference type="RefSeq" id="WP_127787911.1">
    <property type="nucleotide sequence ID" value="NZ_SACL01000004.1"/>
</dbReference>
<dbReference type="PANTHER" id="PTHR43976">
    <property type="entry name" value="SHORT CHAIN DEHYDROGENASE"/>
    <property type="match status" value="1"/>
</dbReference>
<accession>A0A437MEA7</accession>
<dbReference type="Pfam" id="PF00106">
    <property type="entry name" value="adh_short"/>
    <property type="match status" value="1"/>
</dbReference>
<evidence type="ECO:0000256" key="1">
    <source>
        <dbReference type="RuleBase" id="RU000363"/>
    </source>
</evidence>
<dbReference type="EMBL" id="SACL01000004">
    <property type="protein sequence ID" value="RVT95978.1"/>
    <property type="molecule type" value="Genomic_DNA"/>
</dbReference>
<organism evidence="2 3">
    <name type="scientific">Rhodovarius crocodyli</name>
    <dbReference type="NCBI Taxonomy" id="1979269"/>
    <lineage>
        <taxon>Bacteria</taxon>
        <taxon>Pseudomonadati</taxon>
        <taxon>Pseudomonadota</taxon>
        <taxon>Alphaproteobacteria</taxon>
        <taxon>Acetobacterales</taxon>
        <taxon>Roseomonadaceae</taxon>
        <taxon>Rhodovarius</taxon>
    </lineage>
</organism>
<dbReference type="InterPro" id="IPR051911">
    <property type="entry name" value="SDR_oxidoreductase"/>
</dbReference>
<protein>
    <submittedName>
        <fullName evidence="2">SDR family NAD(P)-dependent oxidoreductase</fullName>
    </submittedName>
</protein>
<sequence length="228" mass="23689">MLDPKGRVVMVSGASRGIGRAIAEELLALGCEVSAGVRDPGHAPTGCFASRYDAVENASASAWVDATLSRFGRIDAVVNAAGILAPGSFLHGELADIEAMWRVNTMGPLVLVRAAWNALAAGGTGRVLTVASLSGKRVGNDNAGYQMSKFAAVALTHSIRKQGWAQGIRATALCPGYVATDMTTKATFPREDMTDAADLAALACTAMHMPNNASVAELPVNCRAEDML</sequence>
<evidence type="ECO:0000313" key="3">
    <source>
        <dbReference type="Proteomes" id="UP000282957"/>
    </source>
</evidence>
<comment type="similarity">
    <text evidence="1">Belongs to the short-chain dehydrogenases/reductases (SDR) family.</text>
</comment>
<dbReference type="OrthoDB" id="9810734at2"/>
<comment type="caution">
    <text evidence="2">The sequence shown here is derived from an EMBL/GenBank/DDBJ whole genome shotgun (WGS) entry which is preliminary data.</text>
</comment>
<dbReference type="SUPFAM" id="SSF51735">
    <property type="entry name" value="NAD(P)-binding Rossmann-fold domains"/>
    <property type="match status" value="1"/>
</dbReference>
<dbReference type="Gene3D" id="3.40.50.720">
    <property type="entry name" value="NAD(P)-binding Rossmann-like Domain"/>
    <property type="match status" value="1"/>
</dbReference>
<dbReference type="PANTHER" id="PTHR43976:SF20">
    <property type="entry name" value="AGROPINE SYNTHESIS REDUCTASE"/>
    <property type="match status" value="1"/>
</dbReference>
<gene>
    <name evidence="2" type="ORF">EOD42_12655</name>
</gene>
<dbReference type="AlphaFoldDB" id="A0A437MEA7"/>